<dbReference type="PANTHER" id="PTHR31900:SF34">
    <property type="entry name" value="EMB|CAB62440.1-RELATED"/>
    <property type="match status" value="1"/>
</dbReference>
<dbReference type="InterPro" id="IPR050232">
    <property type="entry name" value="FBL13/AtMIF1-like"/>
</dbReference>
<sequence length="415" mass="47238">MDRLSDLPDALLVKILSLLPTKQVVSTMLLSKRWQFLWMFVSRLDYSDDDMCQDGRFLRFLYSSLLLHQAKVLESFTLKLGGSSRGIDIGVIEIDASSTETQFILPRSLYTTGSRTLVTLKLQNAVFVDASKMVSFPLLKTLSLISMKYPRDAFIRRLLSSCPVLEDLFVVKCRGDNVACLVVRVPSLKFLTVRTTAEVDYHQGLVLDVPSLEFLDIVDYTDGFCLVENSMHKVVEAHLDVTYSHPQQLLASLTSLVQLSLCLTTSMDAHFDGTIFRQLEQLKVCTCETTEWLDLLVRLLKAAPKLRFIVLEHFHGIRTGDPILGWNQPSRVPECLLSTLEYFDWRQYGGTEEEKQVARYILGNSGRLGLATFYPKSTNPVKNLQMLKELSMSPRRSSVCRFEFLLRNIHPVVEH</sequence>
<dbReference type="SUPFAM" id="SSF81383">
    <property type="entry name" value="F-box domain"/>
    <property type="match status" value="1"/>
</dbReference>
<dbReference type="InterPro" id="IPR001810">
    <property type="entry name" value="F-box_dom"/>
</dbReference>
<dbReference type="PANTHER" id="PTHR31900">
    <property type="entry name" value="F-BOX/RNI SUPERFAMILY PROTEIN-RELATED"/>
    <property type="match status" value="1"/>
</dbReference>
<dbReference type="InterPro" id="IPR036047">
    <property type="entry name" value="F-box-like_dom_sf"/>
</dbReference>
<dbReference type="CDD" id="cd22160">
    <property type="entry name" value="F-box_AtFBL13-like"/>
    <property type="match status" value="1"/>
</dbReference>
<dbReference type="SUPFAM" id="SSF52047">
    <property type="entry name" value="RNI-like"/>
    <property type="match status" value="1"/>
</dbReference>
<dbReference type="InterPro" id="IPR006566">
    <property type="entry name" value="FBD"/>
</dbReference>
<dbReference type="Gene3D" id="1.20.1280.50">
    <property type="match status" value="1"/>
</dbReference>
<evidence type="ECO:0000259" key="1">
    <source>
        <dbReference type="PROSITE" id="PS50181"/>
    </source>
</evidence>
<dbReference type="Proteomes" id="UP000264353">
    <property type="component" value="Chromosome A10"/>
</dbReference>
<organism evidence="2 3">
    <name type="scientific">Brassica campestris</name>
    <name type="common">Field mustard</name>
    <dbReference type="NCBI Taxonomy" id="3711"/>
    <lineage>
        <taxon>Eukaryota</taxon>
        <taxon>Viridiplantae</taxon>
        <taxon>Streptophyta</taxon>
        <taxon>Embryophyta</taxon>
        <taxon>Tracheophyta</taxon>
        <taxon>Spermatophyta</taxon>
        <taxon>Magnoliopsida</taxon>
        <taxon>eudicotyledons</taxon>
        <taxon>Gunneridae</taxon>
        <taxon>Pentapetalae</taxon>
        <taxon>rosids</taxon>
        <taxon>malvids</taxon>
        <taxon>Brassicales</taxon>
        <taxon>Brassicaceae</taxon>
        <taxon>Brassiceae</taxon>
        <taxon>Brassica</taxon>
    </lineage>
</organism>
<name>A0A397XJN7_BRACM</name>
<dbReference type="EMBL" id="CM010637">
    <property type="protein sequence ID" value="RID41082.1"/>
    <property type="molecule type" value="Genomic_DNA"/>
</dbReference>
<feature type="domain" description="F-box" evidence="1">
    <location>
        <begin position="1"/>
        <end position="37"/>
    </location>
</feature>
<evidence type="ECO:0000313" key="3">
    <source>
        <dbReference type="Proteomes" id="UP000264353"/>
    </source>
</evidence>
<gene>
    <name evidence="2" type="ORF">BRARA_J01069</name>
</gene>
<reference evidence="2 3" key="1">
    <citation type="submission" date="2018-06" db="EMBL/GenBank/DDBJ databases">
        <title>WGS assembly of Brassica rapa FPsc.</title>
        <authorList>
            <person name="Bowman J."/>
            <person name="Kohchi T."/>
            <person name="Yamato K."/>
            <person name="Jenkins J."/>
            <person name="Shu S."/>
            <person name="Ishizaki K."/>
            <person name="Yamaoka S."/>
            <person name="Nishihama R."/>
            <person name="Nakamura Y."/>
            <person name="Berger F."/>
            <person name="Adam C."/>
            <person name="Aki S."/>
            <person name="Althoff F."/>
            <person name="Araki T."/>
            <person name="Arteaga-Vazquez M."/>
            <person name="Balasubrmanian S."/>
            <person name="Bauer D."/>
            <person name="Boehm C."/>
            <person name="Briginshaw L."/>
            <person name="Caballero-Perez J."/>
            <person name="Catarino B."/>
            <person name="Chen F."/>
            <person name="Chiyoda S."/>
            <person name="Chovatia M."/>
            <person name="Davies K."/>
            <person name="Delmans M."/>
            <person name="Demura T."/>
            <person name="Dierschke T."/>
            <person name="Dolan L."/>
            <person name="Dorantes-Acosta A."/>
            <person name="Eklund D."/>
            <person name="Florent S."/>
            <person name="Flores-Sandoval E."/>
            <person name="Fujiyama A."/>
            <person name="Fukuzawa H."/>
            <person name="Galik B."/>
            <person name="Grimanelli D."/>
            <person name="Grimwood J."/>
            <person name="Grossniklaus U."/>
            <person name="Hamada T."/>
            <person name="Haseloff J."/>
            <person name="Hetherington A."/>
            <person name="Higo A."/>
            <person name="Hirakawa Y."/>
            <person name="Hundley H."/>
            <person name="Ikeda Y."/>
            <person name="Inoue K."/>
            <person name="Inoue S."/>
            <person name="Ishida S."/>
            <person name="Jia Q."/>
            <person name="Kakita M."/>
            <person name="Kanazawa T."/>
            <person name="Kawai Y."/>
            <person name="Kawashima T."/>
            <person name="Kennedy M."/>
            <person name="Kinose K."/>
            <person name="Kinoshita T."/>
            <person name="Kohara Y."/>
            <person name="Koide E."/>
            <person name="Komatsu K."/>
            <person name="Kopischke S."/>
            <person name="Kubo M."/>
            <person name="Kyozuka J."/>
            <person name="Lagercrantz U."/>
            <person name="Lin S."/>
            <person name="Lindquist E."/>
            <person name="Lipzen A."/>
            <person name="Lu C."/>
            <person name="Luna E."/>
            <person name="Martienssen R."/>
            <person name="Minamino N."/>
            <person name="Mizutani M."/>
            <person name="Mizutani M."/>
            <person name="Mochizuki N."/>
            <person name="Monte I."/>
            <person name="Mosher R."/>
            <person name="Nagasaki H."/>
            <person name="Nakagami H."/>
            <person name="Naramoto S."/>
            <person name="Nishitani K."/>
            <person name="Ohtani M."/>
            <person name="Okamoto T."/>
            <person name="Okumura M."/>
            <person name="Phillips J."/>
            <person name="Pollak B."/>
            <person name="Reinders A."/>
            <person name="Roevekamp M."/>
            <person name="Sano R."/>
            <person name="Sawa S."/>
            <person name="Schmid M."/>
            <person name="Shirakawa M."/>
            <person name="Solano R."/>
            <person name="Spunde A."/>
            <person name="Suetsugu N."/>
            <person name="Sugano S."/>
            <person name="Sugiyama A."/>
            <person name="Sun R."/>
            <person name="Suzuki Y."/>
            <person name="Takenaka M."/>
            <person name="Takezawa D."/>
            <person name="Tomogane H."/>
            <person name="Tsuzuki M."/>
            <person name="Ueda T."/>
            <person name="Umeda M."/>
            <person name="Ward J."/>
            <person name="Watanabe Y."/>
            <person name="Yazaki K."/>
            <person name="Yokoyama R."/>
            <person name="Yoshitake Y."/>
            <person name="Yotsui I."/>
            <person name="Zachgo S."/>
            <person name="Schmutz J."/>
        </authorList>
    </citation>
    <scope>NUCLEOTIDE SEQUENCE [LARGE SCALE GENOMIC DNA]</scope>
    <source>
        <strain evidence="3">cv. B-3</strain>
    </source>
</reference>
<dbReference type="AlphaFoldDB" id="A0A397XJN7"/>
<evidence type="ECO:0000313" key="2">
    <source>
        <dbReference type="EMBL" id="RID41082.1"/>
    </source>
</evidence>
<dbReference type="InterPro" id="IPR032675">
    <property type="entry name" value="LRR_dom_sf"/>
</dbReference>
<dbReference type="InterPro" id="IPR053781">
    <property type="entry name" value="F-box_AtFBL13-like"/>
</dbReference>
<accession>A0A397XJN7</accession>
<dbReference type="Pfam" id="PF08387">
    <property type="entry name" value="FBD"/>
    <property type="match status" value="1"/>
</dbReference>
<dbReference type="InterPro" id="IPR055411">
    <property type="entry name" value="LRR_FXL15/At3g58940/PEG3-like"/>
</dbReference>
<dbReference type="Gene3D" id="3.80.10.10">
    <property type="entry name" value="Ribonuclease Inhibitor"/>
    <property type="match status" value="1"/>
</dbReference>
<protein>
    <recommendedName>
        <fullName evidence="1">F-box domain-containing protein</fullName>
    </recommendedName>
</protein>
<dbReference type="Pfam" id="PF24758">
    <property type="entry name" value="LRR_At5g56370"/>
    <property type="match status" value="1"/>
</dbReference>
<proteinExistence type="predicted"/>
<dbReference type="Pfam" id="PF00646">
    <property type="entry name" value="F-box"/>
    <property type="match status" value="1"/>
</dbReference>
<dbReference type="SMART" id="SM00579">
    <property type="entry name" value="FBD"/>
    <property type="match status" value="1"/>
</dbReference>
<dbReference type="PROSITE" id="PS50181">
    <property type="entry name" value="FBOX"/>
    <property type="match status" value="1"/>
</dbReference>